<dbReference type="PROSITE" id="PS51257">
    <property type="entry name" value="PROKAR_LIPOPROTEIN"/>
    <property type="match status" value="1"/>
</dbReference>
<comment type="caution">
    <text evidence="2">The sequence shown here is derived from an EMBL/GenBank/DDBJ whole genome shotgun (WGS) entry which is preliminary data.</text>
</comment>
<organism evidence="2 3">
    <name type="scientific">Rhodobacter ferrooxidans</name>
    <dbReference type="NCBI Taxonomy" id="371731"/>
    <lineage>
        <taxon>Bacteria</taxon>
        <taxon>Pseudomonadati</taxon>
        <taxon>Pseudomonadota</taxon>
        <taxon>Alphaproteobacteria</taxon>
        <taxon>Rhodobacterales</taxon>
        <taxon>Rhodobacter group</taxon>
        <taxon>Rhodobacter</taxon>
    </lineage>
</organism>
<evidence type="ECO:0008006" key="4">
    <source>
        <dbReference type="Google" id="ProtNLM"/>
    </source>
</evidence>
<dbReference type="EMBL" id="ACYY01000007">
    <property type="protein sequence ID" value="EEW25668.1"/>
    <property type="molecule type" value="Genomic_DNA"/>
</dbReference>
<keyword evidence="3" id="KW-1185">Reference proteome</keyword>
<accession>C8S059</accession>
<name>C8S059_9RHOB</name>
<proteinExistence type="predicted"/>
<feature type="signal peptide" evidence="1">
    <location>
        <begin position="1"/>
        <end position="15"/>
    </location>
</feature>
<dbReference type="RefSeq" id="WP_008029509.1">
    <property type="nucleotide sequence ID" value="NZ_ACYY01000007.1"/>
</dbReference>
<feature type="chain" id="PRO_5011977142" description="Lipoprotein" evidence="1">
    <location>
        <begin position="16"/>
        <end position="95"/>
    </location>
</feature>
<reference evidence="2 3" key="1">
    <citation type="submission" date="2009-08" db="EMBL/GenBank/DDBJ databases">
        <title>The draft genome of Rhodobacter sp. SW2.</title>
        <authorList>
            <consortium name="US DOE Joint Genome Institute (JGI-PGF)"/>
            <person name="Lucas S."/>
            <person name="Copeland A."/>
            <person name="Lapidus A."/>
            <person name="Glavina del Rio T."/>
            <person name="Tice H."/>
            <person name="Bruce D."/>
            <person name="Goodwin L."/>
            <person name="Pitluck S."/>
            <person name="Larimer F."/>
            <person name="Land M.L."/>
            <person name="Hauser L."/>
            <person name="Emerson D."/>
        </authorList>
    </citation>
    <scope>NUCLEOTIDE SEQUENCE [LARGE SCALE GENOMIC DNA]</scope>
    <source>
        <strain evidence="2 3">SW2</strain>
    </source>
</reference>
<gene>
    <name evidence="2" type="ORF">Rsw2DRAFT_1437</name>
</gene>
<dbReference type="Proteomes" id="UP000010121">
    <property type="component" value="Unassembled WGS sequence"/>
</dbReference>
<dbReference type="STRING" id="371731.Rsw2DRAFT_1437"/>
<dbReference type="AlphaFoldDB" id="C8S059"/>
<evidence type="ECO:0000256" key="1">
    <source>
        <dbReference type="SAM" id="SignalP"/>
    </source>
</evidence>
<evidence type="ECO:0000313" key="2">
    <source>
        <dbReference type="EMBL" id="EEW25668.1"/>
    </source>
</evidence>
<protein>
    <recommendedName>
        <fullName evidence="4">Lipoprotein</fullName>
    </recommendedName>
</protein>
<keyword evidence="1" id="KW-0732">Signal</keyword>
<evidence type="ECO:0000313" key="3">
    <source>
        <dbReference type="Proteomes" id="UP000010121"/>
    </source>
</evidence>
<sequence>MPFVRLILLCSLTLAACGQTPDLGPSPVALGPVPVILPLDQLVAQADAGVITPQIGASVAARAAALRARAAAMRGAVKDPATRADLAAVIARGTA</sequence>